<dbReference type="Proteomes" id="UP000410492">
    <property type="component" value="Unassembled WGS sequence"/>
</dbReference>
<evidence type="ECO:0000313" key="10">
    <source>
        <dbReference type="EMBL" id="VEN62674.1"/>
    </source>
</evidence>
<dbReference type="AlphaFoldDB" id="A0A653DR51"/>
<dbReference type="OrthoDB" id="10062605at2759"/>
<dbReference type="GO" id="GO:0016020">
    <property type="term" value="C:membrane"/>
    <property type="evidence" value="ECO:0007669"/>
    <property type="project" value="UniProtKB-SubCell"/>
</dbReference>
<gene>
    <name evidence="10" type="ORF">CALMAC_LOCUS19723</name>
</gene>
<evidence type="ECO:0000256" key="9">
    <source>
        <dbReference type="SAM" id="MobiDB-lite"/>
    </source>
</evidence>
<evidence type="ECO:0000256" key="3">
    <source>
        <dbReference type="ARBA" id="ARBA00022490"/>
    </source>
</evidence>
<evidence type="ECO:0000256" key="1">
    <source>
        <dbReference type="ARBA" id="ARBA00004167"/>
    </source>
</evidence>
<keyword evidence="7" id="KW-0472">Membrane</keyword>
<evidence type="ECO:0000256" key="8">
    <source>
        <dbReference type="SAM" id="Coils"/>
    </source>
</evidence>
<sequence>MDANAGGSGEGDHREVNNNLTAAHTGKRTPAEDASVAKLLVRKASLQEIIQAAEDTRLRSEYRRKGRSLSDGLITKKSSQESLNSEAFPSLPNEVLEKLGLHGDRPRERLSEHDLEQKFTSLALAFSIDSATVKDRCERQRRNRDQTEINLSMEIERLIEQIDQLQSMCTDIRQAELLSTVSAQISTIMQAVQLVSIAAERYGSVQHEERLTESVGLMVDHVQMLKQQRDSARRQLQYTKKVLQNSSDSTASAPSTQRTIVLASGKKFLTKRRASVATFTQTVNEFGTTVDVKKFTRRVSDLSLRASSLNKGIRPNRLELIGDLDKIKEGLVETPLYNEPEEEIFQEEDESVIKNETRVTENNNLSVASSQDNKINVIDYSKLSLREKIHHKTTDITGKLRAKYHTWCVDGTIHEICCFCALICFSMSLLSMMNILLGYGYAKRGLKASHIFWFWNEEQSR</sequence>
<comment type="subcellular location">
    <subcellularLocation>
        <location evidence="2">Cytoplasm</location>
    </subcellularLocation>
    <subcellularLocation>
        <location evidence="1">Membrane</location>
        <topology evidence="1">Single-pass membrane protein</topology>
    </subcellularLocation>
</comment>
<dbReference type="PANTHER" id="PTHR15352">
    <property type="entry name" value="LYMPHOID-RESTRICTED MEMBRANE PROTEIN, JAW1"/>
    <property type="match status" value="1"/>
</dbReference>
<evidence type="ECO:0000256" key="6">
    <source>
        <dbReference type="ARBA" id="ARBA00023054"/>
    </source>
</evidence>
<feature type="region of interest" description="Disordered" evidence="9">
    <location>
        <begin position="1"/>
        <end position="33"/>
    </location>
</feature>
<dbReference type="PANTHER" id="PTHR15352:SF1">
    <property type="entry name" value="KASH5-LIKE COILED-COIL DOMAIN-CONTAINING PROTEIN"/>
    <property type="match status" value="1"/>
</dbReference>
<protein>
    <submittedName>
        <fullName evidence="10">Uncharacterized protein</fullName>
    </submittedName>
</protein>
<dbReference type="Pfam" id="PF05781">
    <property type="entry name" value="MRVI1"/>
    <property type="match status" value="1"/>
</dbReference>
<dbReference type="GO" id="GO:0005737">
    <property type="term" value="C:cytoplasm"/>
    <property type="evidence" value="ECO:0007669"/>
    <property type="project" value="UniProtKB-SubCell"/>
</dbReference>
<evidence type="ECO:0000313" key="11">
    <source>
        <dbReference type="Proteomes" id="UP000410492"/>
    </source>
</evidence>
<evidence type="ECO:0000256" key="7">
    <source>
        <dbReference type="ARBA" id="ARBA00023136"/>
    </source>
</evidence>
<organism evidence="10 11">
    <name type="scientific">Callosobruchus maculatus</name>
    <name type="common">Southern cowpea weevil</name>
    <name type="synonym">Pulse bruchid</name>
    <dbReference type="NCBI Taxonomy" id="64391"/>
    <lineage>
        <taxon>Eukaryota</taxon>
        <taxon>Metazoa</taxon>
        <taxon>Ecdysozoa</taxon>
        <taxon>Arthropoda</taxon>
        <taxon>Hexapoda</taxon>
        <taxon>Insecta</taxon>
        <taxon>Pterygota</taxon>
        <taxon>Neoptera</taxon>
        <taxon>Endopterygota</taxon>
        <taxon>Coleoptera</taxon>
        <taxon>Polyphaga</taxon>
        <taxon>Cucujiformia</taxon>
        <taxon>Chrysomeloidea</taxon>
        <taxon>Chrysomelidae</taxon>
        <taxon>Bruchinae</taxon>
        <taxon>Bruchini</taxon>
        <taxon>Callosobruchus</taxon>
    </lineage>
</organism>
<feature type="coiled-coil region" evidence="8">
    <location>
        <begin position="148"/>
        <end position="175"/>
    </location>
</feature>
<dbReference type="InterPro" id="IPR008677">
    <property type="entry name" value="MRVI1"/>
</dbReference>
<keyword evidence="4" id="KW-0812">Transmembrane</keyword>
<dbReference type="EMBL" id="CAACVG010014031">
    <property type="protein sequence ID" value="VEN62674.1"/>
    <property type="molecule type" value="Genomic_DNA"/>
</dbReference>
<proteinExistence type="predicted"/>
<reference evidence="10 11" key="1">
    <citation type="submission" date="2019-01" db="EMBL/GenBank/DDBJ databases">
        <authorList>
            <person name="Sayadi A."/>
        </authorList>
    </citation>
    <scope>NUCLEOTIDE SEQUENCE [LARGE SCALE GENOMIC DNA]</scope>
</reference>
<keyword evidence="6 8" id="KW-0175">Coiled coil</keyword>
<keyword evidence="3" id="KW-0963">Cytoplasm</keyword>
<keyword evidence="5" id="KW-1133">Transmembrane helix</keyword>
<keyword evidence="11" id="KW-1185">Reference proteome</keyword>
<evidence type="ECO:0000256" key="4">
    <source>
        <dbReference type="ARBA" id="ARBA00022692"/>
    </source>
</evidence>
<evidence type="ECO:0000256" key="2">
    <source>
        <dbReference type="ARBA" id="ARBA00004496"/>
    </source>
</evidence>
<name>A0A653DR51_CALMS</name>
<evidence type="ECO:0000256" key="5">
    <source>
        <dbReference type="ARBA" id="ARBA00022989"/>
    </source>
</evidence>
<accession>A0A653DR51</accession>